<evidence type="ECO:0000256" key="1">
    <source>
        <dbReference type="SAM" id="MobiDB-lite"/>
    </source>
</evidence>
<dbReference type="InParanoid" id="A0A067PRQ4"/>
<protein>
    <submittedName>
        <fullName evidence="3">Uncharacterized protein</fullName>
    </submittedName>
</protein>
<feature type="compositionally biased region" description="Low complexity" evidence="1">
    <location>
        <begin position="208"/>
        <end position="228"/>
    </location>
</feature>
<keyword evidence="4" id="KW-1185">Reference proteome</keyword>
<feature type="signal peptide" evidence="2">
    <location>
        <begin position="1"/>
        <end position="34"/>
    </location>
</feature>
<accession>A0A067PRQ4</accession>
<organism evidence="3 4">
    <name type="scientific">Jaapia argillacea MUCL 33604</name>
    <dbReference type="NCBI Taxonomy" id="933084"/>
    <lineage>
        <taxon>Eukaryota</taxon>
        <taxon>Fungi</taxon>
        <taxon>Dikarya</taxon>
        <taxon>Basidiomycota</taxon>
        <taxon>Agaricomycotina</taxon>
        <taxon>Agaricomycetes</taxon>
        <taxon>Agaricomycetidae</taxon>
        <taxon>Jaapiales</taxon>
        <taxon>Jaapiaceae</taxon>
        <taxon>Jaapia</taxon>
    </lineage>
</organism>
<feature type="region of interest" description="Disordered" evidence="1">
    <location>
        <begin position="195"/>
        <end position="251"/>
    </location>
</feature>
<evidence type="ECO:0000256" key="2">
    <source>
        <dbReference type="SAM" id="SignalP"/>
    </source>
</evidence>
<name>A0A067PRQ4_9AGAM</name>
<evidence type="ECO:0000313" key="4">
    <source>
        <dbReference type="Proteomes" id="UP000027265"/>
    </source>
</evidence>
<dbReference type="Proteomes" id="UP000027265">
    <property type="component" value="Unassembled WGS sequence"/>
</dbReference>
<dbReference type="HOGENOM" id="CLU_809068_0_0_1"/>
<feature type="chain" id="PRO_5001643408" evidence="2">
    <location>
        <begin position="35"/>
        <end position="343"/>
    </location>
</feature>
<proteinExistence type="predicted"/>
<keyword evidence="2" id="KW-0732">Signal</keyword>
<gene>
    <name evidence="3" type="ORF">JAAARDRAFT_193817</name>
</gene>
<sequence length="343" mass="36626">MMFTTTTFFGSLFSSVRMICSSLLSLLCVRPKESSLHLQATASTPSQCSASPSTPVTTVPTPASAASLIGLIAATNVGSPSLSTVATVSQQSATPSNSVVEAAKQRAIQDDFEANLPYVSPSLPPTPADIFTPIPKRVKRSLRRNPSFPIPKPNVVRTAKTVTPPKVPSARSPPTNVNIIQHPALTKLHIGQNTQKTVYSPNSPPSPTLSTSSSSSCSTTSTASPTTPRNLSFDLPPSAIRSNIPHTRTKKSSRLSLTYNAEDDDDKIRSILAAFPKVPGTTDLESSRLAGGPIGRQNTMYKNLGQNEVKRVKKVDALHPLLLPMVVETRREGIDLELGLPRE</sequence>
<reference evidence="4" key="1">
    <citation type="journal article" date="2014" name="Proc. Natl. Acad. Sci. U.S.A.">
        <title>Extensive sampling of basidiomycete genomes demonstrates inadequacy of the white-rot/brown-rot paradigm for wood decay fungi.</title>
        <authorList>
            <person name="Riley R."/>
            <person name="Salamov A.A."/>
            <person name="Brown D.W."/>
            <person name="Nagy L.G."/>
            <person name="Floudas D."/>
            <person name="Held B.W."/>
            <person name="Levasseur A."/>
            <person name="Lombard V."/>
            <person name="Morin E."/>
            <person name="Otillar R."/>
            <person name="Lindquist E.A."/>
            <person name="Sun H."/>
            <person name="LaButti K.M."/>
            <person name="Schmutz J."/>
            <person name="Jabbour D."/>
            <person name="Luo H."/>
            <person name="Baker S.E."/>
            <person name="Pisabarro A.G."/>
            <person name="Walton J.D."/>
            <person name="Blanchette R.A."/>
            <person name="Henrissat B."/>
            <person name="Martin F."/>
            <person name="Cullen D."/>
            <person name="Hibbett D.S."/>
            <person name="Grigoriev I.V."/>
        </authorList>
    </citation>
    <scope>NUCLEOTIDE SEQUENCE [LARGE SCALE GENOMIC DNA]</scope>
    <source>
        <strain evidence="4">MUCL 33604</strain>
    </source>
</reference>
<evidence type="ECO:0000313" key="3">
    <source>
        <dbReference type="EMBL" id="KDQ57498.1"/>
    </source>
</evidence>
<dbReference type="EMBL" id="KL197719">
    <property type="protein sequence ID" value="KDQ57498.1"/>
    <property type="molecule type" value="Genomic_DNA"/>
</dbReference>
<dbReference type="AlphaFoldDB" id="A0A067PRQ4"/>